<gene>
    <name evidence="11" type="ORF">CSC94_15475</name>
</gene>
<feature type="transmembrane region" description="Helical" evidence="9">
    <location>
        <begin position="12"/>
        <end position="33"/>
    </location>
</feature>
<accession>A0A2G1QKM8</accession>
<evidence type="ECO:0000259" key="10">
    <source>
        <dbReference type="Pfam" id="PF04290"/>
    </source>
</evidence>
<evidence type="ECO:0000256" key="8">
    <source>
        <dbReference type="ARBA" id="ARBA00038436"/>
    </source>
</evidence>
<keyword evidence="6 9" id="KW-1133">Transmembrane helix</keyword>
<keyword evidence="3" id="KW-1003">Cell membrane</keyword>
<keyword evidence="12" id="KW-1185">Reference proteome</keyword>
<dbReference type="RefSeq" id="WP_099307275.1">
    <property type="nucleotide sequence ID" value="NZ_PDVP01000010.1"/>
</dbReference>
<proteinExistence type="inferred from homology"/>
<reference evidence="11 12" key="1">
    <citation type="submission" date="2017-10" db="EMBL/GenBank/DDBJ databases">
        <title>Sedimentibacterium mangrovi gen. nov., sp. nov., a novel member of family Phyllobacteriacea isolated from mangrove sediment.</title>
        <authorList>
            <person name="Liao H."/>
            <person name="Tian Y."/>
        </authorList>
    </citation>
    <scope>NUCLEOTIDE SEQUENCE [LARGE SCALE GENOMIC DNA]</scope>
    <source>
        <strain evidence="11 12">X9-2-2</strain>
    </source>
</reference>
<evidence type="ECO:0000256" key="1">
    <source>
        <dbReference type="ARBA" id="ARBA00004429"/>
    </source>
</evidence>
<dbReference type="PANTHER" id="PTHR35011:SF11">
    <property type="entry name" value="TRAP TRANSPORTER SMALL PERMEASE PROTEIN"/>
    <property type="match status" value="1"/>
</dbReference>
<evidence type="ECO:0000256" key="3">
    <source>
        <dbReference type="ARBA" id="ARBA00022475"/>
    </source>
</evidence>
<dbReference type="GO" id="GO:0022857">
    <property type="term" value="F:transmembrane transporter activity"/>
    <property type="evidence" value="ECO:0007669"/>
    <property type="project" value="UniProtKB-UniRule"/>
</dbReference>
<feature type="transmembrane region" description="Helical" evidence="9">
    <location>
        <begin position="87"/>
        <end position="108"/>
    </location>
</feature>
<organism evidence="11 12">
    <name type="scientific">Zhengella mangrovi</name>
    <dbReference type="NCBI Taxonomy" id="1982044"/>
    <lineage>
        <taxon>Bacteria</taxon>
        <taxon>Pseudomonadati</taxon>
        <taxon>Pseudomonadota</taxon>
        <taxon>Alphaproteobacteria</taxon>
        <taxon>Hyphomicrobiales</taxon>
        <taxon>Notoacmeibacteraceae</taxon>
        <taxon>Zhengella</taxon>
    </lineage>
</organism>
<comment type="function">
    <text evidence="9">Part of the tripartite ATP-independent periplasmic (TRAP) transport system.</text>
</comment>
<evidence type="ECO:0000313" key="12">
    <source>
        <dbReference type="Proteomes" id="UP000221168"/>
    </source>
</evidence>
<evidence type="ECO:0000256" key="5">
    <source>
        <dbReference type="ARBA" id="ARBA00022692"/>
    </source>
</evidence>
<evidence type="ECO:0000256" key="7">
    <source>
        <dbReference type="ARBA" id="ARBA00023136"/>
    </source>
</evidence>
<protein>
    <recommendedName>
        <fullName evidence="9">TRAP transporter small permease protein</fullName>
    </recommendedName>
</protein>
<keyword evidence="2 9" id="KW-0813">Transport</keyword>
<comment type="subcellular location">
    <subcellularLocation>
        <location evidence="1 9">Cell inner membrane</location>
        <topology evidence="1 9">Multi-pass membrane protein</topology>
    </subcellularLocation>
</comment>
<dbReference type="Pfam" id="PF04290">
    <property type="entry name" value="DctQ"/>
    <property type="match status" value="1"/>
</dbReference>
<feature type="transmembrane region" description="Helical" evidence="9">
    <location>
        <begin position="48"/>
        <end position="66"/>
    </location>
</feature>
<comment type="subunit">
    <text evidence="9">The complex comprises the extracytoplasmic solute receptor protein and the two transmembrane proteins.</text>
</comment>
<dbReference type="PANTHER" id="PTHR35011">
    <property type="entry name" value="2,3-DIKETO-L-GULONATE TRAP TRANSPORTER SMALL PERMEASE PROTEIN YIAM"/>
    <property type="match status" value="1"/>
</dbReference>
<dbReference type="InterPro" id="IPR007387">
    <property type="entry name" value="TRAP_DctQ"/>
</dbReference>
<dbReference type="EMBL" id="PDVP01000010">
    <property type="protein sequence ID" value="PHP66010.1"/>
    <property type="molecule type" value="Genomic_DNA"/>
</dbReference>
<keyword evidence="7 9" id="KW-0472">Membrane</keyword>
<evidence type="ECO:0000256" key="9">
    <source>
        <dbReference type="RuleBase" id="RU369079"/>
    </source>
</evidence>
<dbReference type="InterPro" id="IPR055348">
    <property type="entry name" value="DctQ"/>
</dbReference>
<feature type="domain" description="Tripartite ATP-independent periplasmic transporters DctQ component" evidence="10">
    <location>
        <begin position="24"/>
        <end position="153"/>
    </location>
</feature>
<dbReference type="AlphaFoldDB" id="A0A2G1QKM8"/>
<evidence type="ECO:0000256" key="4">
    <source>
        <dbReference type="ARBA" id="ARBA00022519"/>
    </source>
</evidence>
<dbReference type="OrthoDB" id="4964541at2"/>
<comment type="caution">
    <text evidence="11">The sequence shown here is derived from an EMBL/GenBank/DDBJ whole genome shotgun (WGS) entry which is preliminary data.</text>
</comment>
<dbReference type="Proteomes" id="UP000221168">
    <property type="component" value="Unassembled WGS sequence"/>
</dbReference>
<feature type="transmembrane region" description="Helical" evidence="9">
    <location>
        <begin position="128"/>
        <end position="150"/>
    </location>
</feature>
<evidence type="ECO:0000256" key="6">
    <source>
        <dbReference type="ARBA" id="ARBA00022989"/>
    </source>
</evidence>
<comment type="similarity">
    <text evidence="8 9">Belongs to the TRAP transporter small permease family.</text>
</comment>
<keyword evidence="5 9" id="KW-0812">Transmembrane</keyword>
<sequence>MRFRILDHLARIMALIGGLALVGLVAITGWQVWGRYVLNDTPTWAERLSLLLILVVALPLAAVGLRENFHLGISFFVEALPKGAQRAIAVFNTVTLGLFGLAMATYSWTLVAGTWNRDIPLLGVPQAFQYIPLVICGVLIVLFMGERLWFQLRHGERFFDEERD</sequence>
<keyword evidence="4 9" id="KW-0997">Cell inner membrane</keyword>
<evidence type="ECO:0000313" key="11">
    <source>
        <dbReference type="EMBL" id="PHP66010.1"/>
    </source>
</evidence>
<name>A0A2G1QKM8_9HYPH</name>
<dbReference type="GO" id="GO:0005886">
    <property type="term" value="C:plasma membrane"/>
    <property type="evidence" value="ECO:0007669"/>
    <property type="project" value="UniProtKB-SubCell"/>
</dbReference>
<dbReference type="GO" id="GO:0015740">
    <property type="term" value="P:C4-dicarboxylate transport"/>
    <property type="evidence" value="ECO:0007669"/>
    <property type="project" value="TreeGrafter"/>
</dbReference>
<evidence type="ECO:0000256" key="2">
    <source>
        <dbReference type="ARBA" id="ARBA00022448"/>
    </source>
</evidence>